<dbReference type="PROSITE" id="PS51257">
    <property type="entry name" value="PROKAR_LIPOPROTEIN"/>
    <property type="match status" value="1"/>
</dbReference>
<name>A0A381QTZ5_9ZZZZ</name>
<organism evidence="1">
    <name type="scientific">marine metagenome</name>
    <dbReference type="NCBI Taxonomy" id="408172"/>
    <lineage>
        <taxon>unclassified sequences</taxon>
        <taxon>metagenomes</taxon>
        <taxon>ecological metagenomes</taxon>
    </lineage>
</organism>
<protein>
    <submittedName>
        <fullName evidence="1">Uncharacterized protein</fullName>
    </submittedName>
</protein>
<gene>
    <name evidence="1" type="ORF">METZ01_LOCUS35268</name>
</gene>
<dbReference type="AlphaFoldDB" id="A0A381QTZ5"/>
<sequence>MKKINIYLISLAMMAFSCSKEFSSDEYGGYEMLTDYMLKEYQVGAALRTITESGSYRFFDPGNSLWSATLEPHDHESGGLTESVDWYVSNGGNNEVLARTVSRSEMYEGPVGLPRMDISMSLVEAGGLVGGYQGGNTIIHRMVLKLTDGRTFSTESVSGSLTQSYFKSPFQYRKTITCFMDAGIVAAVPGLYTVNMTDSWGDGWNGAAVVMTLDGVDYSTSFNSGSADTIVFEVPASASTMGFKFVAGAWDSEVDFNIVYSKLDGSNSQTALPNVGASPPTGYYALSVCQ</sequence>
<proteinExistence type="predicted"/>
<accession>A0A381QTZ5</accession>
<evidence type="ECO:0000313" key="1">
    <source>
        <dbReference type="EMBL" id="SUZ82414.1"/>
    </source>
</evidence>
<dbReference type="EMBL" id="UINC01001505">
    <property type="protein sequence ID" value="SUZ82414.1"/>
    <property type="molecule type" value="Genomic_DNA"/>
</dbReference>
<reference evidence="1" key="1">
    <citation type="submission" date="2018-05" db="EMBL/GenBank/DDBJ databases">
        <authorList>
            <person name="Lanie J.A."/>
            <person name="Ng W.-L."/>
            <person name="Kazmierczak K.M."/>
            <person name="Andrzejewski T.M."/>
            <person name="Davidsen T.M."/>
            <person name="Wayne K.J."/>
            <person name="Tettelin H."/>
            <person name="Glass J.I."/>
            <person name="Rusch D."/>
            <person name="Podicherti R."/>
            <person name="Tsui H.-C.T."/>
            <person name="Winkler M.E."/>
        </authorList>
    </citation>
    <scope>NUCLEOTIDE SEQUENCE</scope>
</reference>